<name>A0AC60VY87_9ARCH</name>
<reference evidence="1 2" key="1">
    <citation type="journal article" date="2020" name="Appl. Environ. Microbiol.">
        <title>Genomic Characteristics of a Novel Species of Ammonia-Oxidizing Archaea from the Jiulong River Estuary.</title>
        <authorList>
            <person name="Zou D."/>
            <person name="Wan R."/>
            <person name="Han L."/>
            <person name="Xu M.N."/>
            <person name="Liu Y."/>
            <person name="Liu H."/>
            <person name="Kao S.J."/>
            <person name="Li M."/>
        </authorList>
    </citation>
    <scope>NUCLEOTIDE SEQUENCE [LARGE SCALE GENOMIC DNA]</scope>
    <source>
        <strain evidence="1">W1bin1</strain>
    </source>
</reference>
<evidence type="ECO:0000313" key="1">
    <source>
        <dbReference type="EMBL" id="MBA4452419.1"/>
    </source>
</evidence>
<accession>A0AC60VY87</accession>
<organism evidence="1 2">
    <name type="scientific">Candidatus Nitrosomaritimum aestuariumsis</name>
    <dbReference type="NCBI Taxonomy" id="3342354"/>
    <lineage>
        <taxon>Archaea</taxon>
        <taxon>Nitrososphaerota</taxon>
        <taxon>Nitrososphaeria</taxon>
        <taxon>Nitrosopumilales</taxon>
        <taxon>Nitrosopumilaceae</taxon>
        <taxon>Candidatus Nitrosomaritimum</taxon>
    </lineage>
</organism>
<evidence type="ECO:0000313" key="2">
    <source>
        <dbReference type="Proteomes" id="UP000559653"/>
    </source>
</evidence>
<gene>
    <name evidence="1" type="ORF">H2B03_04505</name>
</gene>
<protein>
    <submittedName>
        <fullName evidence="1">Uncharacterized protein</fullName>
    </submittedName>
</protein>
<dbReference type="EMBL" id="JACEMZ010000023">
    <property type="protein sequence ID" value="MBA4452419.1"/>
    <property type="molecule type" value="Genomic_DNA"/>
</dbReference>
<dbReference type="Proteomes" id="UP000559653">
    <property type="component" value="Unassembled WGS sequence"/>
</dbReference>
<sequence length="99" mass="11887">MNLLEDKMHMWIDSARYVKAIPGIYVLYNRKSEPIYIGESDNLQKQFADYLDKDFDGDECKQKTHSYQRRFTDNQKEEKENLLEQFREENGKLPDCNSE</sequence>
<proteinExistence type="predicted"/>
<comment type="caution">
    <text evidence="1">The sequence shown here is derived from an EMBL/GenBank/DDBJ whole genome shotgun (WGS) entry which is preliminary data.</text>
</comment>